<dbReference type="Pfam" id="PF00076">
    <property type="entry name" value="RRM_1"/>
    <property type="match status" value="1"/>
</dbReference>
<evidence type="ECO:0000256" key="3">
    <source>
        <dbReference type="PROSITE-ProRule" id="PRU00176"/>
    </source>
</evidence>
<evidence type="ECO:0000313" key="6">
    <source>
        <dbReference type="Proteomes" id="UP001295684"/>
    </source>
</evidence>
<dbReference type="InterPro" id="IPR035979">
    <property type="entry name" value="RBD_domain_sf"/>
</dbReference>
<dbReference type="PROSITE" id="PS50102">
    <property type="entry name" value="RRM"/>
    <property type="match status" value="2"/>
</dbReference>
<dbReference type="InterPro" id="IPR012677">
    <property type="entry name" value="Nucleotide-bd_a/b_plait_sf"/>
</dbReference>
<evidence type="ECO:0000256" key="2">
    <source>
        <dbReference type="ARBA" id="ARBA00022884"/>
    </source>
</evidence>
<dbReference type="InterPro" id="IPR050666">
    <property type="entry name" value="ESRP"/>
</dbReference>
<name>A0AAD1XV67_EUPCR</name>
<dbReference type="Proteomes" id="UP001295684">
    <property type="component" value="Unassembled WGS sequence"/>
</dbReference>
<dbReference type="SUPFAM" id="SSF54928">
    <property type="entry name" value="RNA-binding domain, RBD"/>
    <property type="match status" value="2"/>
</dbReference>
<keyword evidence="1" id="KW-0677">Repeat</keyword>
<dbReference type="CDD" id="cd12254">
    <property type="entry name" value="RRM_hnRNPH_ESRPs_RBM12_like"/>
    <property type="match status" value="2"/>
</dbReference>
<organism evidence="5 6">
    <name type="scientific">Euplotes crassus</name>
    <dbReference type="NCBI Taxonomy" id="5936"/>
    <lineage>
        <taxon>Eukaryota</taxon>
        <taxon>Sar</taxon>
        <taxon>Alveolata</taxon>
        <taxon>Ciliophora</taxon>
        <taxon>Intramacronucleata</taxon>
        <taxon>Spirotrichea</taxon>
        <taxon>Hypotrichia</taxon>
        <taxon>Euplotida</taxon>
        <taxon>Euplotidae</taxon>
        <taxon>Moneuplotes</taxon>
    </lineage>
</organism>
<proteinExistence type="predicted"/>
<dbReference type="AlphaFoldDB" id="A0AAD1XV67"/>
<feature type="domain" description="RRM" evidence="4">
    <location>
        <begin position="166"/>
        <end position="243"/>
    </location>
</feature>
<dbReference type="GO" id="GO:0003723">
    <property type="term" value="F:RNA binding"/>
    <property type="evidence" value="ECO:0007669"/>
    <property type="project" value="UniProtKB-UniRule"/>
</dbReference>
<gene>
    <name evidence="5" type="ORF">ECRASSUSDP1_LOCUS20913</name>
</gene>
<keyword evidence="6" id="KW-1185">Reference proteome</keyword>
<sequence length="247" mass="29053">MFLTSLRAYRSVFYASRCLSTSIFRLKQPCLVTPVRSFSYMRRNFSENSRFDFEMNQKVCCIMRGIPFNITEEEIYKFFESYNYLKGSLIIGVDRNNRRTGFATILFENTEEMRKAVVERQGKVMRHRWVELFENDFSKWKDFTLHQKGDSTHALSTYITHDNKDTIVALLGIPFQARESDILEFMKDFAIAKDDIVIGKRFGKSAGKAIVFLKDRQEVHRAEKELDMKYIGNRYIQVRAAGKVQHL</sequence>
<accession>A0AAD1XV67</accession>
<comment type="caution">
    <text evidence="5">The sequence shown here is derived from an EMBL/GenBank/DDBJ whole genome shotgun (WGS) entry which is preliminary data.</text>
</comment>
<dbReference type="SMART" id="SM00360">
    <property type="entry name" value="RRM"/>
    <property type="match status" value="2"/>
</dbReference>
<protein>
    <recommendedName>
        <fullName evidence="4">RRM domain-containing protein</fullName>
    </recommendedName>
</protein>
<evidence type="ECO:0000313" key="5">
    <source>
        <dbReference type="EMBL" id="CAI2379503.1"/>
    </source>
</evidence>
<keyword evidence="2 3" id="KW-0694">RNA-binding</keyword>
<evidence type="ECO:0000256" key="1">
    <source>
        <dbReference type="ARBA" id="ARBA00022737"/>
    </source>
</evidence>
<dbReference type="InterPro" id="IPR000504">
    <property type="entry name" value="RRM_dom"/>
</dbReference>
<dbReference type="EMBL" id="CAMPGE010021352">
    <property type="protein sequence ID" value="CAI2379503.1"/>
    <property type="molecule type" value="Genomic_DNA"/>
</dbReference>
<dbReference type="Gene3D" id="3.30.70.330">
    <property type="match status" value="2"/>
</dbReference>
<dbReference type="PANTHER" id="PTHR13976">
    <property type="entry name" value="HETEROGENEOUS NUCLEAR RIBONUCLEOPROTEIN-RELATED"/>
    <property type="match status" value="1"/>
</dbReference>
<reference evidence="5" key="1">
    <citation type="submission" date="2023-07" db="EMBL/GenBank/DDBJ databases">
        <authorList>
            <consortium name="AG Swart"/>
            <person name="Singh M."/>
            <person name="Singh A."/>
            <person name="Seah K."/>
            <person name="Emmerich C."/>
        </authorList>
    </citation>
    <scope>NUCLEOTIDE SEQUENCE</scope>
    <source>
        <strain evidence="5">DP1</strain>
    </source>
</reference>
<feature type="domain" description="RRM" evidence="4">
    <location>
        <begin position="59"/>
        <end position="132"/>
    </location>
</feature>
<evidence type="ECO:0000259" key="4">
    <source>
        <dbReference type="PROSITE" id="PS50102"/>
    </source>
</evidence>